<evidence type="ECO:0000259" key="10">
    <source>
        <dbReference type="PROSITE" id="PS50522"/>
    </source>
</evidence>
<dbReference type="InterPro" id="IPR007096">
    <property type="entry name" value="RNA-dir_Rpol_cat_phage"/>
</dbReference>
<dbReference type="Pfam" id="PF03431">
    <property type="entry name" value="RNA_replicase_B"/>
    <property type="match status" value="1"/>
</dbReference>
<evidence type="ECO:0000256" key="2">
    <source>
        <dbReference type="ARBA" id="ARBA00022484"/>
    </source>
</evidence>
<keyword evidence="3" id="KW-0808">Transferase</keyword>
<organism evidence="11">
    <name type="scientific">Leviviridae sp</name>
    <dbReference type="NCBI Taxonomy" id="2027243"/>
    <lineage>
        <taxon>Viruses</taxon>
        <taxon>Riboviria</taxon>
        <taxon>Orthornavirae</taxon>
        <taxon>Lenarviricota</taxon>
        <taxon>Leviviricetes</taxon>
        <taxon>Norzivirales</taxon>
        <taxon>Fiersviridae</taxon>
    </lineage>
</organism>
<dbReference type="GO" id="GO:0000166">
    <property type="term" value="F:nucleotide binding"/>
    <property type="evidence" value="ECO:0007669"/>
    <property type="project" value="UniProtKB-KW"/>
</dbReference>
<evidence type="ECO:0000256" key="1">
    <source>
        <dbReference type="ARBA" id="ARBA00012494"/>
    </source>
</evidence>
<dbReference type="InterPro" id="IPR043502">
    <property type="entry name" value="DNA/RNA_pol_sf"/>
</dbReference>
<feature type="binding site" evidence="9">
    <location>
        <position position="415"/>
    </location>
    <ligand>
        <name>Mg(2+)</name>
        <dbReference type="ChEBI" id="CHEBI:18420"/>
        <label>2</label>
    </ligand>
</feature>
<feature type="binding site" evidence="9">
    <location>
        <position position="414"/>
    </location>
    <ligand>
        <name>Mg(2+)</name>
        <dbReference type="ChEBI" id="CHEBI:18420"/>
        <label>2</label>
    </ligand>
</feature>
<reference evidence="11" key="1">
    <citation type="submission" date="2019-05" db="EMBL/GenBank/DDBJ databases">
        <title>Metatranscriptomic reconstruction reveals RNA viruses with the potential to shape carbon cycling in soil.</title>
        <authorList>
            <person name="Starr E.P."/>
            <person name="Nuccio E."/>
            <person name="Pett-Ridge J."/>
            <person name="Banfield J.F."/>
            <person name="Firestone M.K."/>
        </authorList>
    </citation>
    <scope>NUCLEOTIDE SEQUENCE</scope>
    <source>
        <strain evidence="11">H1_Bulk_29_scaffold_247</strain>
    </source>
</reference>
<name>A0A514D619_9VIRU</name>
<gene>
    <name evidence="11" type="ORF">H1Bulk29247_000003</name>
</gene>
<evidence type="ECO:0000256" key="5">
    <source>
        <dbReference type="ARBA" id="ARBA00022741"/>
    </source>
</evidence>
<dbReference type="EMBL" id="MN034582">
    <property type="protein sequence ID" value="QDH89078.1"/>
    <property type="molecule type" value="Genomic_RNA"/>
</dbReference>
<keyword evidence="2 11" id="KW-0696">RNA-directed RNA polymerase</keyword>
<comment type="cofactor">
    <cofactor evidence="9">
        <name>Mg(2+)</name>
        <dbReference type="ChEBI" id="CHEBI:18420"/>
    </cofactor>
    <text evidence="9">Binds 2 Mg(2+) per subunit.</text>
</comment>
<sequence length="603" mass="68055">MKSLIALWNVLANELASRCSTSTTKDINTVLERTEHEGLSFLTITLPTYGKDFQFCLDQGFVTPESFSSFRKTGSCLPSFLRGFTELVFDSGSGVLLSEPDIEAIYAVRQLTLIFSKILLPCTPERERKAMSDYVQCDMEVKNVEACLPDSDVDEFGRMAQLLFGDVFSNLDRKIWEGEIIPKHGPGAVAERLTSNGKYRTQYWTDRLEEVFHVGDFLYPNARFIESDYEEDGIDFHEPGSEIPSRVISVPKTQKTPRIIAIEPSSVQYVQQGILEVLMSSIHSTFLSDFIGTESQEPNQLLAQKGSGDQTLATLDLSEASDRVSSKLVRTLMRNFPLSEKAVFACRSERASVPGHGVIPLAKFASMGSALCFPYEAMVFLTIIFLAIEREQGHQFAKKSEFLDFLGRVRVYGDDLIVPVDYVHTVVDFLESFGAKVGLSKSFWNGKFRESCGKEYYDGHDVSIVKVRRLFPSQRQQVAEVVSLIELRNQMYSFGNWVTVKWLDGKIEGLIRFYPKVLPSSPALSRHSFLGYVSEKEDEYLHRPLVKACVVSSASPRDPLEGPGALLKYFLKRGVEPTFDESHLERAGRPRNVYIKTRWVPPY</sequence>
<dbReference type="SUPFAM" id="SSF56672">
    <property type="entry name" value="DNA/RNA polymerases"/>
    <property type="match status" value="1"/>
</dbReference>
<dbReference type="PROSITE" id="PS50522">
    <property type="entry name" value="RDRP_PHAGE"/>
    <property type="match status" value="1"/>
</dbReference>
<dbReference type="GO" id="GO:0003968">
    <property type="term" value="F:RNA-directed RNA polymerase activity"/>
    <property type="evidence" value="ECO:0007669"/>
    <property type="project" value="UniProtKB-KW"/>
</dbReference>
<evidence type="ECO:0000256" key="4">
    <source>
        <dbReference type="ARBA" id="ARBA00022695"/>
    </source>
</evidence>
<proteinExistence type="predicted"/>
<protein>
    <recommendedName>
        <fullName evidence="1">RNA-directed RNA polymerase</fullName>
        <ecNumber evidence="1">2.7.7.48</ecNumber>
    </recommendedName>
    <alternativeName>
        <fullName evidence="7">RNA replicase beta chain</fullName>
    </alternativeName>
</protein>
<evidence type="ECO:0000256" key="3">
    <source>
        <dbReference type="ARBA" id="ARBA00022679"/>
    </source>
</evidence>
<keyword evidence="5" id="KW-0547">Nucleotide-binding</keyword>
<keyword evidence="4" id="KW-0548">Nucleotidyltransferase</keyword>
<comment type="catalytic activity">
    <reaction evidence="8">
        <text>RNA(n) + a ribonucleoside 5'-triphosphate = RNA(n+1) + diphosphate</text>
        <dbReference type="Rhea" id="RHEA:21248"/>
        <dbReference type="Rhea" id="RHEA-COMP:14527"/>
        <dbReference type="Rhea" id="RHEA-COMP:17342"/>
        <dbReference type="ChEBI" id="CHEBI:33019"/>
        <dbReference type="ChEBI" id="CHEBI:61557"/>
        <dbReference type="ChEBI" id="CHEBI:140395"/>
        <dbReference type="EC" id="2.7.7.48"/>
    </reaction>
</comment>
<evidence type="ECO:0000256" key="6">
    <source>
        <dbReference type="ARBA" id="ARBA00022953"/>
    </source>
</evidence>
<keyword evidence="6" id="KW-0693">Viral RNA replication</keyword>
<dbReference type="InterPro" id="IPR005093">
    <property type="entry name" value="RNArep_beta"/>
</dbReference>
<evidence type="ECO:0000313" key="11">
    <source>
        <dbReference type="EMBL" id="QDH89078.1"/>
    </source>
</evidence>
<keyword evidence="9" id="KW-0460">Magnesium</keyword>
<evidence type="ECO:0000256" key="7">
    <source>
        <dbReference type="ARBA" id="ARBA00030248"/>
    </source>
</evidence>
<evidence type="ECO:0000256" key="8">
    <source>
        <dbReference type="ARBA" id="ARBA00048744"/>
    </source>
</evidence>
<dbReference type="GO" id="GO:0039694">
    <property type="term" value="P:viral RNA genome replication"/>
    <property type="evidence" value="ECO:0007669"/>
    <property type="project" value="InterPro"/>
</dbReference>
<accession>A0A514D619</accession>
<keyword evidence="9" id="KW-0479">Metal-binding</keyword>
<dbReference type="EC" id="2.7.7.48" evidence="1"/>
<feature type="domain" description="RdRp catalytic" evidence="10">
    <location>
        <begin position="301"/>
        <end position="446"/>
    </location>
</feature>
<evidence type="ECO:0000256" key="9">
    <source>
        <dbReference type="PIRSR" id="PIRSR605093-1"/>
    </source>
</evidence>
<feature type="binding site" evidence="9">
    <location>
        <position position="316"/>
    </location>
    <ligand>
        <name>Mg(2+)</name>
        <dbReference type="ChEBI" id="CHEBI:18420"/>
        <label>2</label>
    </ligand>
</feature>
<dbReference type="GO" id="GO:0046872">
    <property type="term" value="F:metal ion binding"/>
    <property type="evidence" value="ECO:0007669"/>
    <property type="project" value="UniProtKB-KW"/>
</dbReference>